<dbReference type="STRING" id="1915.SLINC_8201"/>
<evidence type="ECO:0000313" key="2">
    <source>
        <dbReference type="EMBL" id="ANS70425.1"/>
    </source>
</evidence>
<evidence type="ECO:0000313" key="3">
    <source>
        <dbReference type="Proteomes" id="UP000092598"/>
    </source>
</evidence>
<evidence type="ECO:0000259" key="1">
    <source>
        <dbReference type="Pfam" id="PF14759"/>
    </source>
</evidence>
<protein>
    <submittedName>
        <fullName evidence="2">Nitrite reductase (NAD(P)H), large subunit</fullName>
    </submittedName>
</protein>
<dbReference type="Pfam" id="PF14759">
    <property type="entry name" value="Reductase_C"/>
    <property type="match status" value="1"/>
</dbReference>
<accession>A0A1B1MP86</accession>
<dbReference type="KEGG" id="sls:SLINC_8201"/>
<sequence length="71" mass="7799">MASGKNRIVRRGNPDDAFAALHVCEDGTLLGAAAINDPHTVRAARRIQERKKRVDPALLADPTTNLRRLAR</sequence>
<dbReference type="Gene3D" id="3.30.390.30">
    <property type="match status" value="1"/>
</dbReference>
<organism evidence="2 3">
    <name type="scientific">Streptomyces lincolnensis</name>
    <dbReference type="NCBI Taxonomy" id="1915"/>
    <lineage>
        <taxon>Bacteria</taxon>
        <taxon>Bacillati</taxon>
        <taxon>Actinomycetota</taxon>
        <taxon>Actinomycetes</taxon>
        <taxon>Kitasatosporales</taxon>
        <taxon>Streptomycetaceae</taxon>
        <taxon>Streptomyces</taxon>
    </lineage>
</organism>
<proteinExistence type="predicted"/>
<keyword evidence="3" id="KW-1185">Reference proteome</keyword>
<reference evidence="2 3" key="1">
    <citation type="submission" date="2016-07" db="EMBL/GenBank/DDBJ databases">
        <title>Enhancement of antibiotic productionsby engineered nitrateutilization in actinobacteria.</title>
        <authorList>
            <person name="Meng S.C."/>
        </authorList>
    </citation>
    <scope>NUCLEOTIDE SEQUENCE [LARGE SCALE GENOMIC DNA]</scope>
    <source>
        <strain evidence="2 3">NRRL 2936</strain>
    </source>
</reference>
<dbReference type="SUPFAM" id="SSF55424">
    <property type="entry name" value="FAD/NAD-linked reductases, dimerisation (C-terminal) domain"/>
    <property type="match status" value="1"/>
</dbReference>
<gene>
    <name evidence="2" type="ORF">SLINC_8201</name>
</gene>
<dbReference type="Proteomes" id="UP000092598">
    <property type="component" value="Chromosome"/>
</dbReference>
<name>A0A1B1MP86_STRLN</name>
<dbReference type="EMBL" id="CP016438">
    <property type="protein sequence ID" value="ANS70425.1"/>
    <property type="molecule type" value="Genomic_DNA"/>
</dbReference>
<dbReference type="InterPro" id="IPR016156">
    <property type="entry name" value="FAD/NAD-linked_Rdtase_dimer_sf"/>
</dbReference>
<dbReference type="AlphaFoldDB" id="A0A1B1MP86"/>
<dbReference type="InterPro" id="IPR028202">
    <property type="entry name" value="Reductase_C"/>
</dbReference>
<feature type="domain" description="Reductase C-terminal" evidence="1">
    <location>
        <begin position="3"/>
        <end position="70"/>
    </location>
</feature>